<reference evidence="6" key="1">
    <citation type="submission" date="2023-06" db="EMBL/GenBank/DDBJ databases">
        <title>Sysu t00192.</title>
        <authorList>
            <person name="Gao L."/>
            <person name="Fang B.-Z."/>
            <person name="Li W.-J."/>
        </authorList>
    </citation>
    <scope>NUCLEOTIDE SEQUENCE</scope>
    <source>
        <strain evidence="6">SYSU T00192</strain>
    </source>
</reference>
<dbReference type="InterPro" id="IPR003439">
    <property type="entry name" value="ABC_transporter-like_ATP-bd"/>
</dbReference>
<dbReference type="EMBL" id="JAUHPW010000003">
    <property type="protein sequence ID" value="MDN4475195.1"/>
    <property type="molecule type" value="Genomic_DNA"/>
</dbReference>
<dbReference type="InterPro" id="IPR050611">
    <property type="entry name" value="ABCF"/>
</dbReference>
<dbReference type="PANTHER" id="PTHR19211">
    <property type="entry name" value="ATP-BINDING TRANSPORT PROTEIN-RELATED"/>
    <property type="match status" value="1"/>
</dbReference>
<sequence>MQHLSFSHLTFAWADGRTLFDDLTFAVPDGLTALVGRNGIGKSTLLRLALGELDPGAGRVARTASVAYVPQGVTLATGATVAEVLGVAARVEALRAIEAGSTDPADHDVLADDWAVEERSVATLAALRLPVDLDRTVGGLSGGEAVLLAVAAALLERPDLLILDEPTNDLDGEARAALADRLDARGGATLVVSHDRALLGRVDRIAELRERDDRRVEIRWFGGAIDELDRAREAERAAAAQAVTAATADAARQSRALAAHADGAGRKRRAGEKARSTRRYVGAAADLKQAQAERTDARVGRIHQQRLAEARDRLASARAAIPRDRAIRVDLPGTEVPPRRLVLEVDRLVTRTGATLDAIVRGPERIHVRGRNGAGKTTLMASLLGEVPPIAGVAGVAVPVGVLPQRLTGLDEGASVLDNVRVSAPGVDPQEVRDLLGRFQIRGPQADARVATLSGGERFRAFLACVLLARPEPQLLVLDEPTNSLDLDSQAQLVDALAGYRGALLVVSHDDGFVEAVAPTREWTVEPDAPVRDRPL</sequence>
<dbReference type="SMART" id="SM00382">
    <property type="entry name" value="AAA"/>
    <property type="match status" value="2"/>
</dbReference>
<dbReference type="PANTHER" id="PTHR19211:SF6">
    <property type="entry name" value="BLL7188 PROTEIN"/>
    <property type="match status" value="1"/>
</dbReference>
<dbReference type="Pfam" id="PF00005">
    <property type="entry name" value="ABC_tran"/>
    <property type="match status" value="2"/>
</dbReference>
<accession>A0ABT8G7U4</accession>
<evidence type="ECO:0000256" key="1">
    <source>
        <dbReference type="ARBA" id="ARBA00022737"/>
    </source>
</evidence>
<dbReference type="InterPro" id="IPR017871">
    <property type="entry name" value="ABC_transporter-like_CS"/>
</dbReference>
<dbReference type="RefSeq" id="WP_301131645.1">
    <property type="nucleotide sequence ID" value="NZ_JAUHPW010000003.1"/>
</dbReference>
<dbReference type="PROSITE" id="PS50893">
    <property type="entry name" value="ABC_TRANSPORTER_2"/>
    <property type="match status" value="1"/>
</dbReference>
<keyword evidence="3 6" id="KW-0067">ATP-binding</keyword>
<evidence type="ECO:0000259" key="5">
    <source>
        <dbReference type="PROSITE" id="PS50893"/>
    </source>
</evidence>
<keyword evidence="1" id="KW-0677">Repeat</keyword>
<dbReference type="PROSITE" id="PS00211">
    <property type="entry name" value="ABC_TRANSPORTER_1"/>
    <property type="match status" value="1"/>
</dbReference>
<proteinExistence type="predicted"/>
<dbReference type="InterPro" id="IPR027417">
    <property type="entry name" value="P-loop_NTPase"/>
</dbReference>
<keyword evidence="7" id="KW-1185">Reference proteome</keyword>
<name>A0ABT8G7U4_9MICO</name>
<evidence type="ECO:0000313" key="7">
    <source>
        <dbReference type="Proteomes" id="UP001172728"/>
    </source>
</evidence>
<gene>
    <name evidence="6" type="ORF">QQX09_04895</name>
</gene>
<evidence type="ECO:0000256" key="4">
    <source>
        <dbReference type="SAM" id="MobiDB-lite"/>
    </source>
</evidence>
<feature type="region of interest" description="Disordered" evidence="4">
    <location>
        <begin position="257"/>
        <end position="278"/>
    </location>
</feature>
<feature type="domain" description="ABC transporter" evidence="5">
    <location>
        <begin position="4"/>
        <end position="247"/>
    </location>
</feature>
<dbReference type="InterPro" id="IPR003593">
    <property type="entry name" value="AAA+_ATPase"/>
</dbReference>
<evidence type="ECO:0000313" key="6">
    <source>
        <dbReference type="EMBL" id="MDN4475195.1"/>
    </source>
</evidence>
<organism evidence="6 7">
    <name type="scientific">Demequina litoralis</name>
    <dbReference type="NCBI Taxonomy" id="3051660"/>
    <lineage>
        <taxon>Bacteria</taxon>
        <taxon>Bacillati</taxon>
        <taxon>Actinomycetota</taxon>
        <taxon>Actinomycetes</taxon>
        <taxon>Micrococcales</taxon>
        <taxon>Demequinaceae</taxon>
        <taxon>Demequina</taxon>
    </lineage>
</organism>
<dbReference type="Gene3D" id="3.40.50.300">
    <property type="entry name" value="P-loop containing nucleotide triphosphate hydrolases"/>
    <property type="match status" value="2"/>
</dbReference>
<dbReference type="Proteomes" id="UP001172728">
    <property type="component" value="Unassembled WGS sequence"/>
</dbReference>
<evidence type="ECO:0000256" key="3">
    <source>
        <dbReference type="ARBA" id="ARBA00022840"/>
    </source>
</evidence>
<comment type="caution">
    <text evidence="6">The sequence shown here is derived from an EMBL/GenBank/DDBJ whole genome shotgun (WGS) entry which is preliminary data.</text>
</comment>
<keyword evidence="2" id="KW-0547">Nucleotide-binding</keyword>
<evidence type="ECO:0000256" key="2">
    <source>
        <dbReference type="ARBA" id="ARBA00022741"/>
    </source>
</evidence>
<dbReference type="GO" id="GO:0005524">
    <property type="term" value="F:ATP binding"/>
    <property type="evidence" value="ECO:0007669"/>
    <property type="project" value="UniProtKB-KW"/>
</dbReference>
<dbReference type="SUPFAM" id="SSF52540">
    <property type="entry name" value="P-loop containing nucleoside triphosphate hydrolases"/>
    <property type="match status" value="2"/>
</dbReference>
<protein>
    <submittedName>
        <fullName evidence="6">ATP-binding cassette domain-containing protein</fullName>
    </submittedName>
</protein>